<sequence length="403" mass="44160">MQCQTPDDLIVLVPGFLGFESIFNVHYFAELVAKQLADTLRDEHGIATEVQVSRTLPAARLDRRRERLVSSLRAYLRGRRRTPRIHLVGHSTGGLDAYALATGLHPSDAPDEPAIREHIRTVVTLGAPMCGTSIVRARAVREARGPWFALRMLASFPRDARHAVITDPLMRAIALDLARRPWHALRYLHELATDDALLDHLDPDTSDWVCPPHREGLAVAHYVTLAAGSWCPPSILEREDGHGTLYEAFIALVQDGQRDLSLARRAARWPAIASRIRSGEIIASAEGRSRLDGVSDVASDGVVDSALQIVRTEDLHGVVIADHLDVVGHYRDGGAPRAQGEPALLQSEVGFLHSGSGFGHAEHRELWSSIAGVIAGRLRPRPGRGLGETLRRSLRAGVESVMR</sequence>
<keyword evidence="2" id="KW-1185">Reference proteome</keyword>
<gene>
    <name evidence="1" type="ORF">DB32_001966</name>
</gene>
<accession>A0A0F6W184</accession>
<proteinExistence type="predicted"/>
<evidence type="ECO:0000313" key="1">
    <source>
        <dbReference type="EMBL" id="AKF04817.1"/>
    </source>
</evidence>
<dbReference type="AlphaFoldDB" id="A0A0F6W184"/>
<dbReference type="OrthoDB" id="5492843at2"/>
<dbReference type="EMBL" id="CP011125">
    <property type="protein sequence ID" value="AKF04817.1"/>
    <property type="molecule type" value="Genomic_DNA"/>
</dbReference>
<dbReference type="Proteomes" id="UP000034883">
    <property type="component" value="Chromosome"/>
</dbReference>
<protein>
    <recommendedName>
        <fullName evidence="3">Lipase</fullName>
    </recommendedName>
</protein>
<reference evidence="1 2" key="1">
    <citation type="submission" date="2015-03" db="EMBL/GenBank/DDBJ databases">
        <title>Genome assembly of Sandaracinus amylolyticus DSM 53668.</title>
        <authorList>
            <person name="Sharma G."/>
            <person name="Subramanian S."/>
        </authorList>
    </citation>
    <scope>NUCLEOTIDE SEQUENCE [LARGE SCALE GENOMIC DNA]</scope>
    <source>
        <strain evidence="1 2">DSM 53668</strain>
    </source>
</reference>
<dbReference type="SUPFAM" id="SSF53474">
    <property type="entry name" value="alpha/beta-Hydrolases"/>
    <property type="match status" value="1"/>
</dbReference>
<evidence type="ECO:0008006" key="3">
    <source>
        <dbReference type="Google" id="ProtNLM"/>
    </source>
</evidence>
<organism evidence="1 2">
    <name type="scientific">Sandaracinus amylolyticus</name>
    <dbReference type="NCBI Taxonomy" id="927083"/>
    <lineage>
        <taxon>Bacteria</taxon>
        <taxon>Pseudomonadati</taxon>
        <taxon>Myxococcota</taxon>
        <taxon>Polyangia</taxon>
        <taxon>Polyangiales</taxon>
        <taxon>Sandaracinaceae</taxon>
        <taxon>Sandaracinus</taxon>
    </lineage>
</organism>
<dbReference type="STRING" id="927083.DB32_001966"/>
<dbReference type="RefSeq" id="WP_053232118.1">
    <property type="nucleotide sequence ID" value="NZ_CP011125.1"/>
</dbReference>
<evidence type="ECO:0000313" key="2">
    <source>
        <dbReference type="Proteomes" id="UP000034883"/>
    </source>
</evidence>
<dbReference type="KEGG" id="samy:DB32_001966"/>
<name>A0A0F6W184_9BACT</name>
<dbReference type="Gene3D" id="3.40.50.1820">
    <property type="entry name" value="alpha/beta hydrolase"/>
    <property type="match status" value="1"/>
</dbReference>
<dbReference type="InterPro" id="IPR029058">
    <property type="entry name" value="AB_hydrolase_fold"/>
</dbReference>